<dbReference type="GO" id="GO:0015074">
    <property type="term" value="P:DNA integration"/>
    <property type="evidence" value="ECO:0007669"/>
    <property type="project" value="InterPro"/>
</dbReference>
<evidence type="ECO:0000259" key="1">
    <source>
        <dbReference type="PROSITE" id="PS50994"/>
    </source>
</evidence>
<dbReference type="EMBL" id="LIAV01000217">
    <property type="protein sequence ID" value="KRO39397.1"/>
    <property type="molecule type" value="Genomic_DNA"/>
</dbReference>
<dbReference type="PANTHER" id="PTHR46889:SF4">
    <property type="entry name" value="TRANSPOSASE INSO FOR INSERTION SEQUENCE ELEMENT IS911B-RELATED"/>
    <property type="match status" value="1"/>
</dbReference>
<name>A0A0R2PMV6_9GAMM</name>
<sequence>MCRVFKLHRSGFYAWLDKPLSNHAIEDQRLLARIKEFYIASGGTYGSPWIHRDLRDAGEICSVHRVAKIMRENRLRAQIGYKRRYMKGGKLGSIAGNILDRKFSPDMPNQAWVSDITYVRTYEGFLYVATVLDLFSRRIVGWSMDKNIDRHLVIRALMMAVWKRQPKATVLVHSDQGSQYSSADYVAFLQANNLKPSMSRRGNCHDNAVAESFFATFKKRVTQRKIYSTRDDAKTEIFNFIEMFYNPIKRHSHTGGVSPAQFEEDYFSRLVSV</sequence>
<dbReference type="InterPro" id="IPR012337">
    <property type="entry name" value="RNaseH-like_sf"/>
</dbReference>
<dbReference type="Gene3D" id="3.30.420.10">
    <property type="entry name" value="Ribonuclease H-like superfamily/Ribonuclease H"/>
    <property type="match status" value="1"/>
</dbReference>
<dbReference type="InterPro" id="IPR001584">
    <property type="entry name" value="Integrase_cat-core"/>
</dbReference>
<dbReference type="Proteomes" id="UP000050874">
    <property type="component" value="Unassembled WGS sequence"/>
</dbReference>
<dbReference type="AlphaFoldDB" id="A0A0R2PMV6"/>
<dbReference type="PANTHER" id="PTHR46889">
    <property type="entry name" value="TRANSPOSASE INSF FOR INSERTION SEQUENCE IS3B-RELATED"/>
    <property type="match status" value="1"/>
</dbReference>
<dbReference type="PROSITE" id="PS50994">
    <property type="entry name" value="INTEGRASE"/>
    <property type="match status" value="1"/>
</dbReference>
<proteinExistence type="predicted"/>
<evidence type="ECO:0000313" key="2">
    <source>
        <dbReference type="EMBL" id="KRO39397.1"/>
    </source>
</evidence>
<dbReference type="InterPro" id="IPR036397">
    <property type="entry name" value="RNaseH_sf"/>
</dbReference>
<dbReference type="Pfam" id="PF13333">
    <property type="entry name" value="rve_2"/>
    <property type="match status" value="1"/>
</dbReference>
<feature type="domain" description="Integrase catalytic" evidence="1">
    <location>
        <begin position="104"/>
        <end position="267"/>
    </location>
</feature>
<dbReference type="SUPFAM" id="SSF53098">
    <property type="entry name" value="Ribonuclease H-like"/>
    <property type="match status" value="1"/>
</dbReference>
<gene>
    <name evidence="2" type="ORF">ABR63_01415</name>
</gene>
<dbReference type="InterPro" id="IPR050900">
    <property type="entry name" value="Transposase_IS3/IS150/IS904"/>
</dbReference>
<evidence type="ECO:0000313" key="3">
    <source>
        <dbReference type="Proteomes" id="UP000050874"/>
    </source>
</evidence>
<accession>A0A0R2PMV6</accession>
<dbReference type="Pfam" id="PF00665">
    <property type="entry name" value="rve"/>
    <property type="match status" value="1"/>
</dbReference>
<dbReference type="Pfam" id="PF13276">
    <property type="entry name" value="HTH_21"/>
    <property type="match status" value="1"/>
</dbReference>
<dbReference type="InterPro" id="IPR025948">
    <property type="entry name" value="HTH-like_dom"/>
</dbReference>
<protein>
    <submittedName>
        <fullName evidence="2">Transposase</fullName>
    </submittedName>
</protein>
<dbReference type="GO" id="GO:0003676">
    <property type="term" value="F:nucleic acid binding"/>
    <property type="evidence" value="ECO:0007669"/>
    <property type="project" value="InterPro"/>
</dbReference>
<dbReference type="InterPro" id="IPR048020">
    <property type="entry name" value="Transpos_IS3"/>
</dbReference>
<reference evidence="3" key="1">
    <citation type="submission" date="2015-10" db="EMBL/GenBank/DDBJ databases">
        <title>Metagenome-Assembled Genomes uncover a global brackish microbiome.</title>
        <authorList>
            <person name="Hugerth L.W."/>
            <person name="Larsson J."/>
            <person name="Alneberg J."/>
            <person name="Lindh M.V."/>
            <person name="Legrand C."/>
            <person name="Pinhassi J."/>
            <person name="Andersson A."/>
        </authorList>
    </citation>
    <scope>NUCLEOTIDE SEQUENCE [LARGE SCALE GENOMIC DNA]</scope>
</reference>
<comment type="caution">
    <text evidence="2">The sequence shown here is derived from an EMBL/GenBank/DDBJ whole genome shotgun (WGS) entry which is preliminary data.</text>
</comment>
<organism evidence="2 3">
    <name type="scientific">SAR86 cluster bacterium BACL1 MAG-120920-bin57</name>
    <dbReference type="NCBI Taxonomy" id="1655571"/>
    <lineage>
        <taxon>Bacteria</taxon>
        <taxon>Pseudomonadati</taxon>
        <taxon>Pseudomonadota</taxon>
        <taxon>Gammaproteobacteria</taxon>
        <taxon>SAR86 cluster</taxon>
    </lineage>
</organism>
<dbReference type="NCBIfam" id="NF033516">
    <property type="entry name" value="transpos_IS3"/>
    <property type="match status" value="1"/>
</dbReference>